<dbReference type="OrthoDB" id="4164516at2"/>
<keyword evidence="6" id="KW-1185">Reference proteome</keyword>
<dbReference type="Pfam" id="PF07729">
    <property type="entry name" value="FCD"/>
    <property type="match status" value="1"/>
</dbReference>
<keyword evidence="2" id="KW-0238">DNA-binding</keyword>
<organism evidence="5 6">
    <name type="scientific">Arthrobacter psychrolactophilus</name>
    <dbReference type="NCBI Taxonomy" id="92442"/>
    <lineage>
        <taxon>Bacteria</taxon>
        <taxon>Bacillati</taxon>
        <taxon>Actinomycetota</taxon>
        <taxon>Actinomycetes</taxon>
        <taxon>Micrococcales</taxon>
        <taxon>Micrococcaceae</taxon>
        <taxon>Arthrobacter</taxon>
    </lineage>
</organism>
<dbReference type="SUPFAM" id="SSF48008">
    <property type="entry name" value="GntR ligand-binding domain-like"/>
    <property type="match status" value="1"/>
</dbReference>
<sequence length="238" mass="25544">MATYLQKTLDSLGSDIVSGVLPEGHVVTTQQLEVDLGVSHSVMREAVRVLQTIGLVSSVQRVGVKVLPADSWNYFDPLVIKWRLSSGSSVAQLRSLSELRTAVEPMAASLAASSGPDELCAMLLGLAGELRSAVRAGDYKRFVKVDVEFHSILLAASGNEMFALLRGVLGETVSGRSELGLLPELPDEGSLQLHVDLADAIQGRRPHDARSIADKLVCAINDELESTWAGTPRIYPTI</sequence>
<protein>
    <submittedName>
        <fullName evidence="5">GntR family transcriptional regulator</fullName>
    </submittedName>
</protein>
<dbReference type="PANTHER" id="PTHR43537:SF44">
    <property type="entry name" value="GNTR FAMILY REGULATORY PROTEIN"/>
    <property type="match status" value="1"/>
</dbReference>
<dbReference type="EMBL" id="QJVC01000016">
    <property type="protein sequence ID" value="PYI37855.1"/>
    <property type="molecule type" value="Genomic_DNA"/>
</dbReference>
<evidence type="ECO:0000313" key="5">
    <source>
        <dbReference type="EMBL" id="PYI37855.1"/>
    </source>
</evidence>
<dbReference type="PANTHER" id="PTHR43537">
    <property type="entry name" value="TRANSCRIPTIONAL REGULATOR, GNTR FAMILY"/>
    <property type="match status" value="1"/>
</dbReference>
<dbReference type="InterPro" id="IPR000524">
    <property type="entry name" value="Tscrpt_reg_HTH_GntR"/>
</dbReference>
<dbReference type="Gene3D" id="1.20.120.530">
    <property type="entry name" value="GntR ligand-binding domain-like"/>
    <property type="match status" value="1"/>
</dbReference>
<proteinExistence type="predicted"/>
<keyword evidence="1" id="KW-0805">Transcription regulation</keyword>
<dbReference type="Gene3D" id="1.10.10.10">
    <property type="entry name" value="Winged helix-like DNA-binding domain superfamily/Winged helix DNA-binding domain"/>
    <property type="match status" value="1"/>
</dbReference>
<evidence type="ECO:0000313" key="6">
    <source>
        <dbReference type="Proteomes" id="UP000247980"/>
    </source>
</evidence>
<dbReference type="GO" id="GO:0003700">
    <property type="term" value="F:DNA-binding transcription factor activity"/>
    <property type="evidence" value="ECO:0007669"/>
    <property type="project" value="InterPro"/>
</dbReference>
<comment type="caution">
    <text evidence="5">The sequence shown here is derived from an EMBL/GenBank/DDBJ whole genome shotgun (WGS) entry which is preliminary data.</text>
</comment>
<name>A0A2V5IMP4_9MICC</name>
<evidence type="ECO:0000256" key="2">
    <source>
        <dbReference type="ARBA" id="ARBA00023125"/>
    </source>
</evidence>
<dbReference type="PROSITE" id="PS50949">
    <property type="entry name" value="HTH_GNTR"/>
    <property type="match status" value="1"/>
</dbReference>
<evidence type="ECO:0000256" key="3">
    <source>
        <dbReference type="ARBA" id="ARBA00023163"/>
    </source>
</evidence>
<dbReference type="SMART" id="SM00895">
    <property type="entry name" value="FCD"/>
    <property type="match status" value="1"/>
</dbReference>
<reference evidence="5 6" key="1">
    <citation type="submission" date="2018-05" db="EMBL/GenBank/DDBJ databases">
        <title>Genetic diversity of glacier-inhabiting Cryobacterium bacteria in China and description of Cryobacterium mengkeensis sp. nov. and Arthrobacter glacialis sp. nov.</title>
        <authorList>
            <person name="Liu Q."/>
            <person name="Xin Y.-H."/>
        </authorList>
    </citation>
    <scope>NUCLEOTIDE SEQUENCE [LARGE SCALE GENOMIC DNA]</scope>
    <source>
        <strain evidence="5 6">B7</strain>
    </source>
</reference>
<dbReference type="GO" id="GO:0003677">
    <property type="term" value="F:DNA binding"/>
    <property type="evidence" value="ECO:0007669"/>
    <property type="project" value="UniProtKB-KW"/>
</dbReference>
<feature type="domain" description="HTH gntR-type" evidence="4">
    <location>
        <begin position="2"/>
        <end position="69"/>
    </location>
</feature>
<gene>
    <name evidence="5" type="ORF">CVS30_13665</name>
</gene>
<dbReference type="InterPro" id="IPR008920">
    <property type="entry name" value="TF_FadR/GntR_C"/>
</dbReference>
<dbReference type="InterPro" id="IPR036388">
    <property type="entry name" value="WH-like_DNA-bd_sf"/>
</dbReference>
<dbReference type="Pfam" id="PF00392">
    <property type="entry name" value="GntR"/>
    <property type="match status" value="1"/>
</dbReference>
<dbReference type="InterPro" id="IPR036390">
    <property type="entry name" value="WH_DNA-bd_sf"/>
</dbReference>
<dbReference type="AlphaFoldDB" id="A0A2V5IMP4"/>
<dbReference type="RefSeq" id="WP_110485893.1">
    <property type="nucleotide sequence ID" value="NZ_QJVC01000016.1"/>
</dbReference>
<dbReference type="Proteomes" id="UP000247980">
    <property type="component" value="Unassembled WGS sequence"/>
</dbReference>
<dbReference type="InterPro" id="IPR011711">
    <property type="entry name" value="GntR_C"/>
</dbReference>
<keyword evidence="3" id="KW-0804">Transcription</keyword>
<dbReference type="SUPFAM" id="SSF46785">
    <property type="entry name" value="Winged helix' DNA-binding domain"/>
    <property type="match status" value="1"/>
</dbReference>
<evidence type="ECO:0000259" key="4">
    <source>
        <dbReference type="PROSITE" id="PS50949"/>
    </source>
</evidence>
<evidence type="ECO:0000256" key="1">
    <source>
        <dbReference type="ARBA" id="ARBA00023015"/>
    </source>
</evidence>
<accession>A0A2V5IMP4</accession>